<evidence type="ECO:0000313" key="9">
    <source>
        <dbReference type="EMBL" id="KAA9000406.1"/>
    </source>
</evidence>
<proteinExistence type="inferred from homology"/>
<evidence type="ECO:0000256" key="7">
    <source>
        <dbReference type="ARBA" id="ARBA00023136"/>
    </source>
</evidence>
<dbReference type="RefSeq" id="WP_150459035.1">
    <property type="nucleotide sequence ID" value="NZ_VYKK01000021.1"/>
</dbReference>
<keyword evidence="4 8" id="KW-0812">Transmembrane</keyword>
<evidence type="ECO:0000313" key="10">
    <source>
        <dbReference type="Proteomes" id="UP000367750"/>
    </source>
</evidence>
<evidence type="ECO:0000256" key="6">
    <source>
        <dbReference type="ARBA" id="ARBA00022989"/>
    </source>
</evidence>
<keyword evidence="3" id="KW-1003">Cell membrane</keyword>
<gene>
    <name evidence="9" type="primary">mreD</name>
    <name evidence="9" type="ORF">F4V43_14860</name>
</gene>
<comment type="caution">
    <text evidence="9">The sequence shown here is derived from an EMBL/GenBank/DDBJ whole genome shotgun (WGS) entry which is preliminary data.</text>
</comment>
<evidence type="ECO:0000256" key="8">
    <source>
        <dbReference type="SAM" id="Phobius"/>
    </source>
</evidence>
<dbReference type="GO" id="GO:0008360">
    <property type="term" value="P:regulation of cell shape"/>
    <property type="evidence" value="ECO:0007669"/>
    <property type="project" value="UniProtKB-KW"/>
</dbReference>
<keyword evidence="10" id="KW-1185">Reference proteome</keyword>
<evidence type="ECO:0000256" key="3">
    <source>
        <dbReference type="ARBA" id="ARBA00022475"/>
    </source>
</evidence>
<dbReference type="Pfam" id="PF04093">
    <property type="entry name" value="MreD"/>
    <property type="match status" value="1"/>
</dbReference>
<evidence type="ECO:0000256" key="4">
    <source>
        <dbReference type="ARBA" id="ARBA00022692"/>
    </source>
</evidence>
<keyword evidence="6 8" id="KW-1133">Transmembrane helix</keyword>
<comment type="similarity">
    <text evidence="2">Belongs to the MreD family.</text>
</comment>
<comment type="subcellular location">
    <subcellularLocation>
        <location evidence="1">Cell membrane</location>
        <topology evidence="1">Multi-pass membrane protein</topology>
    </subcellularLocation>
</comment>
<dbReference type="AlphaFoldDB" id="A0A5J5G0Y4"/>
<keyword evidence="5" id="KW-0133">Cell shape</keyword>
<protein>
    <submittedName>
        <fullName evidence="9">Rod shape-determining protein MreD</fullName>
    </submittedName>
</protein>
<name>A0A5J5G0Y4_9BACL</name>
<reference evidence="9 10" key="1">
    <citation type="submission" date="2019-09" db="EMBL/GenBank/DDBJ databases">
        <title>Bacillus ochoae sp. nov., Paenibacillus whitsoniae sp. nov., Paenibacillus spiritus sp. nov. Isolated from the Mars Exploration Rover during spacecraft assembly.</title>
        <authorList>
            <person name="Seuylemezian A."/>
            <person name="Vaishampayan P."/>
        </authorList>
    </citation>
    <scope>NUCLEOTIDE SEQUENCE [LARGE SCALE GENOMIC DNA]</scope>
    <source>
        <strain evidence="9 10">MER_111</strain>
    </source>
</reference>
<sequence>MSGRKSVCILLLFLLFILEGTLLPWLIPDVWEPRIAADLVFVVLLFVTVYHHRHTALILGLAFGMLHDLVFYGRMLGAHSLAVGVSAYLIGLIFQMPRAPLPVMMTIVLLGTWLKDSLLFGIYRVFKLNSQPYDWALLHHILPTMLFHFAVGLLLYIPVRKELEKLGRYVRKEENV</sequence>
<accession>A0A5J5G0Y4</accession>
<keyword evidence="7 8" id="KW-0472">Membrane</keyword>
<evidence type="ECO:0000256" key="1">
    <source>
        <dbReference type="ARBA" id="ARBA00004651"/>
    </source>
</evidence>
<dbReference type="InterPro" id="IPR007227">
    <property type="entry name" value="Cell_shape_determining_MreD"/>
</dbReference>
<organism evidence="9 10">
    <name type="scientific">Paenibacillus spiritus</name>
    <dbReference type="NCBI Taxonomy" id="2496557"/>
    <lineage>
        <taxon>Bacteria</taxon>
        <taxon>Bacillati</taxon>
        <taxon>Bacillota</taxon>
        <taxon>Bacilli</taxon>
        <taxon>Bacillales</taxon>
        <taxon>Paenibacillaceae</taxon>
        <taxon>Paenibacillus</taxon>
    </lineage>
</organism>
<feature type="transmembrane region" description="Helical" evidence="8">
    <location>
        <begin position="135"/>
        <end position="159"/>
    </location>
</feature>
<dbReference type="EMBL" id="VYKK01000021">
    <property type="protein sequence ID" value="KAA9000406.1"/>
    <property type="molecule type" value="Genomic_DNA"/>
</dbReference>
<feature type="transmembrane region" description="Helical" evidence="8">
    <location>
        <begin position="101"/>
        <end position="123"/>
    </location>
</feature>
<dbReference type="OrthoDB" id="2678464at2"/>
<evidence type="ECO:0000256" key="2">
    <source>
        <dbReference type="ARBA" id="ARBA00007776"/>
    </source>
</evidence>
<evidence type="ECO:0000256" key="5">
    <source>
        <dbReference type="ARBA" id="ARBA00022960"/>
    </source>
</evidence>
<dbReference type="GO" id="GO:0005886">
    <property type="term" value="C:plasma membrane"/>
    <property type="evidence" value="ECO:0007669"/>
    <property type="project" value="UniProtKB-SubCell"/>
</dbReference>
<dbReference type="Proteomes" id="UP000367750">
    <property type="component" value="Unassembled WGS sequence"/>
</dbReference>
<dbReference type="NCBIfam" id="TIGR03426">
    <property type="entry name" value="shape_MreD"/>
    <property type="match status" value="1"/>
</dbReference>
<feature type="transmembrane region" description="Helical" evidence="8">
    <location>
        <begin position="78"/>
        <end position="94"/>
    </location>
</feature>